<dbReference type="Proteomes" id="UP000324611">
    <property type="component" value="Unassembled WGS sequence"/>
</dbReference>
<accession>A0A5B2VYV0</accession>
<evidence type="ECO:0000313" key="1">
    <source>
        <dbReference type="EMBL" id="KAA2243169.1"/>
    </source>
</evidence>
<dbReference type="AlphaFoldDB" id="A0A5B2VYV0"/>
<gene>
    <name evidence="1" type="ORF">F0L74_11685</name>
</gene>
<comment type="caution">
    <text evidence="1">The sequence shown here is derived from an EMBL/GenBank/DDBJ whole genome shotgun (WGS) entry which is preliminary data.</text>
</comment>
<reference evidence="1 2" key="2">
    <citation type="submission" date="2019-09" db="EMBL/GenBank/DDBJ databases">
        <authorList>
            <person name="Jin C."/>
        </authorList>
    </citation>
    <scope>NUCLEOTIDE SEQUENCE [LARGE SCALE GENOMIC DNA]</scope>
    <source>
        <strain evidence="1 2">BN140078</strain>
    </source>
</reference>
<proteinExistence type="predicted"/>
<name>A0A5B2VYV0_9BACT</name>
<keyword evidence="2" id="KW-1185">Reference proteome</keyword>
<evidence type="ECO:0000313" key="2">
    <source>
        <dbReference type="Proteomes" id="UP000324611"/>
    </source>
</evidence>
<reference evidence="1 2" key="1">
    <citation type="submission" date="2019-09" db="EMBL/GenBank/DDBJ databases">
        <title>Chitinophaga ginsengihumi sp. nov., isolated from soil of ginseng rhizosphere.</title>
        <authorList>
            <person name="Lee J."/>
        </authorList>
    </citation>
    <scope>NUCLEOTIDE SEQUENCE [LARGE SCALE GENOMIC DNA]</scope>
    <source>
        <strain evidence="1 2">BN140078</strain>
    </source>
</reference>
<protein>
    <submittedName>
        <fullName evidence="1">Uncharacterized protein</fullName>
    </submittedName>
</protein>
<dbReference type="EMBL" id="VUOC01000002">
    <property type="protein sequence ID" value="KAA2243169.1"/>
    <property type="molecule type" value="Genomic_DNA"/>
</dbReference>
<dbReference type="RefSeq" id="WP_149838044.1">
    <property type="nucleotide sequence ID" value="NZ_VUOC01000002.1"/>
</dbReference>
<organism evidence="1 2">
    <name type="scientific">Chitinophaga agrisoli</name>
    <dbReference type="NCBI Taxonomy" id="2607653"/>
    <lineage>
        <taxon>Bacteria</taxon>
        <taxon>Pseudomonadati</taxon>
        <taxon>Bacteroidota</taxon>
        <taxon>Chitinophagia</taxon>
        <taxon>Chitinophagales</taxon>
        <taxon>Chitinophagaceae</taxon>
        <taxon>Chitinophaga</taxon>
    </lineage>
</organism>
<sequence>MRTLLRVTMDVMAGNNAIKNGSLARIMKATMDRLQPEASYFLPIDGCRACLMVFDLKDPAMIPSISEPFFLELNAKVEMCPVMNADDLREGLALFDKAMHEEEPAEMHA</sequence>